<dbReference type="SUPFAM" id="SSF55424">
    <property type="entry name" value="FAD/NAD-linked reductases, dimerisation (C-terminal) domain"/>
    <property type="match status" value="1"/>
</dbReference>
<dbReference type="InterPro" id="IPR004099">
    <property type="entry name" value="Pyr_nucl-diS_OxRdtase_dimer"/>
</dbReference>
<organism evidence="7 8">
    <name type="scientific">Methanooceanicella nereidis</name>
    <dbReference type="NCBI Taxonomy" id="2052831"/>
    <lineage>
        <taxon>Archaea</taxon>
        <taxon>Methanobacteriati</taxon>
        <taxon>Methanobacteriota</taxon>
        <taxon>Stenosarchaea group</taxon>
        <taxon>Methanomicrobia</taxon>
        <taxon>Methanocellales</taxon>
        <taxon>Methanocellaceae</taxon>
        <taxon>Methanooceanicella</taxon>
    </lineage>
</organism>
<dbReference type="InterPro" id="IPR023753">
    <property type="entry name" value="FAD/NAD-binding_dom"/>
</dbReference>
<evidence type="ECO:0000259" key="6">
    <source>
        <dbReference type="Pfam" id="PF07992"/>
    </source>
</evidence>
<dbReference type="AlphaFoldDB" id="A0AAP2RBZ2"/>
<evidence type="ECO:0000256" key="1">
    <source>
        <dbReference type="ARBA" id="ARBA00001974"/>
    </source>
</evidence>
<dbReference type="SUPFAM" id="SSF51905">
    <property type="entry name" value="FAD/NAD(P)-binding domain"/>
    <property type="match status" value="2"/>
</dbReference>
<gene>
    <name evidence="7" type="ORF">CUJ83_05450</name>
</gene>
<reference evidence="7 8" key="1">
    <citation type="submission" date="2017-11" db="EMBL/GenBank/DDBJ databases">
        <title>Isolation and Characterization of Family Methanocellaceae Species from Potential Methane Hydrate Area Offshore Southwestern Taiwan.</title>
        <authorList>
            <person name="Zhang W.-L."/>
            <person name="Chen W.-C."/>
            <person name="Lai M.-C."/>
            <person name="Chen S.-C."/>
        </authorList>
    </citation>
    <scope>NUCLEOTIDE SEQUENCE [LARGE SCALE GENOMIC DNA]</scope>
    <source>
        <strain evidence="7 8">CWC-04</strain>
    </source>
</reference>
<proteinExistence type="inferred from homology"/>
<dbReference type="InterPro" id="IPR036188">
    <property type="entry name" value="FAD/NAD-bd_sf"/>
</dbReference>
<evidence type="ECO:0000259" key="5">
    <source>
        <dbReference type="Pfam" id="PF02852"/>
    </source>
</evidence>
<comment type="cofactor">
    <cofactor evidence="1">
        <name>FAD</name>
        <dbReference type="ChEBI" id="CHEBI:57692"/>
    </cofactor>
</comment>
<feature type="domain" description="FAD/NAD(P)-binding" evidence="6">
    <location>
        <begin position="6"/>
        <end position="299"/>
    </location>
</feature>
<dbReference type="Proteomes" id="UP001320159">
    <property type="component" value="Unassembled WGS sequence"/>
</dbReference>
<keyword evidence="8" id="KW-1185">Reference proteome</keyword>
<protein>
    <submittedName>
        <fullName evidence="7">NADH-quinone oxidoreductase subunit L</fullName>
    </submittedName>
</protein>
<dbReference type="Gene3D" id="3.50.50.60">
    <property type="entry name" value="FAD/NAD(P)-binding domain"/>
    <property type="match status" value="2"/>
</dbReference>
<dbReference type="InterPro" id="IPR016156">
    <property type="entry name" value="FAD/NAD-linked_Rdtase_dimer_sf"/>
</dbReference>
<dbReference type="InterPro" id="IPR050260">
    <property type="entry name" value="FAD-bd_OxRdtase"/>
</dbReference>
<evidence type="ECO:0000256" key="4">
    <source>
        <dbReference type="ARBA" id="ARBA00022827"/>
    </source>
</evidence>
<comment type="caution">
    <text evidence="7">The sequence shown here is derived from an EMBL/GenBank/DDBJ whole genome shotgun (WGS) entry which is preliminary data.</text>
</comment>
<dbReference type="Pfam" id="PF07992">
    <property type="entry name" value="Pyr_redox_2"/>
    <property type="match status" value="1"/>
</dbReference>
<sequence length="451" mass="47713">MSSSDRIIFIGAGGLGLTAAFNLARKNPDLKIIVFSRETTVAYSQCGMPFVLDGKIPGFDNLILYNPEVFKDLGLDVRTGTGIASIDTDRKSVTTDKGEEVHYDKLVIGTGTVPFVPPIPGTGLRGVHRLINLDDGRSILKSISSSKNAVIIGGGPIGLETAPAFLDRGINLTIIERMPQLLPSSLDPDMAVLLEEYLISKGARVMTGKGVSSINGAERVESVTVDGETIPADMVLLSAGVRPNVELARKAGFEIGPAGGIVVDPYFRVKMNNLILDDVFAAGDCAEVISAITNKPMLCAVGSVANRQASYLTDQLLGKGAPYGPVICPTVCVVGDLHIGSVGLNSRACESMGIKPISFKATGNTRARYYPGGKKINIKLISDGERIVGGQVIGEEGVHGRINTLSLGIKKGITPIELADMETCYAPPVSPMIDPMTYAAEMLALRCARKK</sequence>
<dbReference type="PRINTS" id="PR00368">
    <property type="entry name" value="FADPNR"/>
</dbReference>
<dbReference type="EMBL" id="PGCK01000003">
    <property type="protein sequence ID" value="MCD1294444.1"/>
    <property type="molecule type" value="Genomic_DNA"/>
</dbReference>
<dbReference type="PANTHER" id="PTHR43429">
    <property type="entry name" value="PYRIDINE NUCLEOTIDE-DISULFIDE OXIDOREDUCTASE DOMAIN-CONTAINING"/>
    <property type="match status" value="1"/>
</dbReference>
<dbReference type="RefSeq" id="WP_230741271.1">
    <property type="nucleotide sequence ID" value="NZ_PGCK01000003.1"/>
</dbReference>
<comment type="similarity">
    <text evidence="2">Belongs to the class-III pyridine nucleotide-disulfide oxidoreductase family.</text>
</comment>
<dbReference type="PRINTS" id="PR00411">
    <property type="entry name" value="PNDRDTASEI"/>
</dbReference>
<name>A0AAP2RBZ2_9EURY</name>
<dbReference type="Pfam" id="PF02852">
    <property type="entry name" value="Pyr_redox_dim"/>
    <property type="match status" value="1"/>
</dbReference>
<evidence type="ECO:0000313" key="7">
    <source>
        <dbReference type="EMBL" id="MCD1294444.1"/>
    </source>
</evidence>
<evidence type="ECO:0000256" key="2">
    <source>
        <dbReference type="ARBA" id="ARBA00009130"/>
    </source>
</evidence>
<keyword evidence="4" id="KW-0274">FAD</keyword>
<accession>A0AAP2RBZ2</accession>
<evidence type="ECO:0000256" key="3">
    <source>
        <dbReference type="ARBA" id="ARBA00022630"/>
    </source>
</evidence>
<feature type="domain" description="Pyridine nucleotide-disulphide oxidoreductase dimerisation" evidence="5">
    <location>
        <begin position="332"/>
        <end position="433"/>
    </location>
</feature>
<keyword evidence="3" id="KW-0285">Flavoprotein</keyword>
<dbReference type="GO" id="GO:0016491">
    <property type="term" value="F:oxidoreductase activity"/>
    <property type="evidence" value="ECO:0007669"/>
    <property type="project" value="InterPro"/>
</dbReference>
<dbReference type="PANTHER" id="PTHR43429:SF3">
    <property type="entry name" value="NITRITE REDUCTASE [NAD(P)H]"/>
    <property type="match status" value="1"/>
</dbReference>
<evidence type="ECO:0000313" key="8">
    <source>
        <dbReference type="Proteomes" id="UP001320159"/>
    </source>
</evidence>